<feature type="domain" description="NIF system FeS cluster assembly NifU N-terminal" evidence="1">
    <location>
        <begin position="10"/>
        <end position="128"/>
    </location>
</feature>
<sequence length="147" mass="16982">MKTYTEQEMRQIIVERYSKPKHFFKNENQTYAEINLRLDTCSDQLNLLIKTDGHLIKELKFNGSGCAISTASADILCEMLVGQDFKKATLLLEAYDHLINHDQEIDTKILGELIVLKNIYKQRARKKCATLFSNGLWTIIKGEKNEK</sequence>
<proteinExistence type="predicted"/>
<dbReference type="EMBL" id="PHNE01000002">
    <property type="protein sequence ID" value="PPE05433.1"/>
    <property type="molecule type" value="Genomic_DNA"/>
</dbReference>
<evidence type="ECO:0000313" key="3">
    <source>
        <dbReference type="Proteomes" id="UP000237865"/>
    </source>
</evidence>
<dbReference type="Proteomes" id="UP000237865">
    <property type="component" value="Unassembled WGS sequence"/>
</dbReference>
<reference evidence="2 3" key="1">
    <citation type="submission" date="2017-11" db="EMBL/GenBank/DDBJ databases">
        <title>Genome sequence of Entomoplasma lucivorax PIPN-2 (ATCC 49196).</title>
        <authorList>
            <person name="Lo W.-S."/>
            <person name="Gasparich G.E."/>
            <person name="Kuo C.-H."/>
        </authorList>
    </citation>
    <scope>NUCLEOTIDE SEQUENCE [LARGE SCALE GENOMIC DNA]</scope>
    <source>
        <strain evidence="2 3">PIPN-2</strain>
    </source>
</reference>
<evidence type="ECO:0000313" key="2">
    <source>
        <dbReference type="EMBL" id="PPE05433.1"/>
    </source>
</evidence>
<comment type="caution">
    <text evidence="2">The sequence shown here is derived from an EMBL/GenBank/DDBJ whole genome shotgun (WGS) entry which is preliminary data.</text>
</comment>
<evidence type="ECO:0000259" key="1">
    <source>
        <dbReference type="Pfam" id="PF01592"/>
    </source>
</evidence>
<dbReference type="GO" id="GO:0016226">
    <property type="term" value="P:iron-sulfur cluster assembly"/>
    <property type="evidence" value="ECO:0007669"/>
    <property type="project" value="InterPro"/>
</dbReference>
<accession>A0A2S5RDN7</accession>
<keyword evidence="3" id="KW-1185">Reference proteome</keyword>
<dbReference type="NCBIfam" id="TIGR01994">
    <property type="entry name" value="SUF_scaf_2"/>
    <property type="match status" value="1"/>
</dbReference>
<name>A0A2S5RDN7_9MOLU</name>
<dbReference type="GO" id="GO:0051536">
    <property type="term" value="F:iron-sulfur cluster binding"/>
    <property type="evidence" value="ECO:0007669"/>
    <property type="project" value="InterPro"/>
</dbReference>
<gene>
    <name evidence="2" type="primary">sufU</name>
    <name evidence="2" type="ORF">ELUCI_v1c05250</name>
</gene>
<dbReference type="SUPFAM" id="SSF82649">
    <property type="entry name" value="SufE/NifU"/>
    <property type="match status" value="1"/>
</dbReference>
<dbReference type="InterPro" id="IPR002871">
    <property type="entry name" value="NIF_FeS_clus_asmbl_NifU_N"/>
</dbReference>
<dbReference type="CDD" id="cd06664">
    <property type="entry name" value="IscU_like"/>
    <property type="match status" value="1"/>
</dbReference>
<dbReference type="Gene3D" id="3.90.1010.10">
    <property type="match status" value="1"/>
</dbReference>
<dbReference type="AlphaFoldDB" id="A0A2S5RDN7"/>
<dbReference type="Pfam" id="PF01592">
    <property type="entry name" value="NifU_N"/>
    <property type="match status" value="1"/>
</dbReference>
<dbReference type="RefSeq" id="WP_028126402.1">
    <property type="nucleotide sequence ID" value="NZ_PHNE01000002.1"/>
</dbReference>
<protein>
    <submittedName>
        <fullName evidence="2">FeS assembly protein</fullName>
    </submittedName>
</protein>
<dbReference type="GO" id="GO:0005506">
    <property type="term" value="F:iron ion binding"/>
    <property type="evidence" value="ECO:0007669"/>
    <property type="project" value="InterPro"/>
</dbReference>
<organism evidence="2 3">
    <name type="scientific">Williamsoniiplasma lucivorax</name>
    <dbReference type="NCBI Taxonomy" id="209274"/>
    <lineage>
        <taxon>Bacteria</taxon>
        <taxon>Bacillati</taxon>
        <taxon>Mycoplasmatota</taxon>
        <taxon>Mollicutes</taxon>
        <taxon>Entomoplasmatales</taxon>
        <taxon>Williamsoniiplasma</taxon>
    </lineage>
</organism>
<dbReference type="STRING" id="1399797.GCA_000518285_00292"/>